<dbReference type="GO" id="GO:0000776">
    <property type="term" value="C:kinetochore"/>
    <property type="evidence" value="ECO:0007669"/>
    <property type="project" value="InterPro"/>
</dbReference>
<dbReference type="Proteomes" id="UP001212152">
    <property type="component" value="Unassembled WGS sequence"/>
</dbReference>
<evidence type="ECO:0000313" key="3">
    <source>
        <dbReference type="Proteomes" id="UP001212152"/>
    </source>
</evidence>
<evidence type="ECO:0000256" key="1">
    <source>
        <dbReference type="SAM" id="MobiDB-lite"/>
    </source>
</evidence>
<protein>
    <submittedName>
        <fullName evidence="2">Uncharacterized protein</fullName>
    </submittedName>
</protein>
<accession>A0AAD5TJR4</accession>
<dbReference type="EMBL" id="JADGJQ010000039">
    <property type="protein sequence ID" value="KAJ3176581.1"/>
    <property type="molecule type" value="Genomic_DNA"/>
</dbReference>
<dbReference type="GO" id="GO:0000070">
    <property type="term" value="P:mitotic sister chromatid segregation"/>
    <property type="evidence" value="ECO:0007669"/>
    <property type="project" value="InterPro"/>
</dbReference>
<reference evidence="2" key="1">
    <citation type="submission" date="2020-05" db="EMBL/GenBank/DDBJ databases">
        <title>Phylogenomic resolution of chytrid fungi.</title>
        <authorList>
            <person name="Stajich J.E."/>
            <person name="Amses K."/>
            <person name="Simmons R."/>
            <person name="Seto K."/>
            <person name="Myers J."/>
            <person name="Bonds A."/>
            <person name="Quandt C.A."/>
            <person name="Barry K."/>
            <person name="Liu P."/>
            <person name="Grigoriev I."/>
            <person name="Longcore J.E."/>
            <person name="James T.Y."/>
        </authorList>
    </citation>
    <scope>NUCLEOTIDE SEQUENCE</scope>
    <source>
        <strain evidence="2">JEL0379</strain>
    </source>
</reference>
<name>A0AAD5TJR4_9FUNG</name>
<dbReference type="AlphaFoldDB" id="A0AAD5TJR4"/>
<feature type="region of interest" description="Disordered" evidence="1">
    <location>
        <begin position="215"/>
        <end position="247"/>
    </location>
</feature>
<dbReference type="Pfam" id="PF08641">
    <property type="entry name" value="Mis14"/>
    <property type="match status" value="1"/>
</dbReference>
<organism evidence="2 3">
    <name type="scientific">Geranomyces variabilis</name>
    <dbReference type="NCBI Taxonomy" id="109894"/>
    <lineage>
        <taxon>Eukaryota</taxon>
        <taxon>Fungi</taxon>
        <taxon>Fungi incertae sedis</taxon>
        <taxon>Chytridiomycota</taxon>
        <taxon>Chytridiomycota incertae sedis</taxon>
        <taxon>Chytridiomycetes</taxon>
        <taxon>Spizellomycetales</taxon>
        <taxon>Powellomycetaceae</taxon>
        <taxon>Geranomyces</taxon>
    </lineage>
</organism>
<keyword evidence="3" id="KW-1185">Reference proteome</keyword>
<dbReference type="InterPro" id="IPR013950">
    <property type="entry name" value="Mis14/Nsl1"/>
</dbReference>
<proteinExistence type="predicted"/>
<evidence type="ECO:0000313" key="2">
    <source>
        <dbReference type="EMBL" id="KAJ3176581.1"/>
    </source>
</evidence>
<comment type="caution">
    <text evidence="2">The sequence shown here is derived from an EMBL/GenBank/DDBJ whole genome shotgun (WGS) entry which is preliminary data.</text>
</comment>
<gene>
    <name evidence="2" type="ORF">HDU87_004909</name>
</gene>
<sequence>MLATSTNAGKPDATSAAAHPKIQTESKYDIFYLKAVLRQHALAALSAHAPTNPNTTSLKPQIDSWLERTFALAGDSILINGVPYAKALEKAAPEYEPLDETLAGELDSACNRIVDATVRVARWRKEVPVAVGRSVKENLEKWKVEDDDDAGEPVDTEVASKITASQEVLPANHSPAQLIPVLSQTLEIPLALQSSLPSLSAKLGRADAVIRDLEFQNVPSSAHSTPKRRRTKFSPPPRTPRATPRAR</sequence>